<dbReference type="InterPro" id="IPR016166">
    <property type="entry name" value="FAD-bd_PCMH"/>
</dbReference>
<feature type="domain" description="FAD-binding PCMH-type" evidence="6">
    <location>
        <begin position="71"/>
        <end position="240"/>
    </location>
</feature>
<dbReference type="Pfam" id="PF08031">
    <property type="entry name" value="BBE"/>
    <property type="match status" value="1"/>
</dbReference>
<dbReference type="InterPro" id="IPR012951">
    <property type="entry name" value="BBE"/>
</dbReference>
<proteinExistence type="inferred from homology"/>
<dbReference type="PANTHER" id="PTHR42973:SF13">
    <property type="entry name" value="FAD-BINDING PCMH-TYPE DOMAIN-CONTAINING PROTEIN"/>
    <property type="match status" value="1"/>
</dbReference>
<evidence type="ECO:0000259" key="6">
    <source>
        <dbReference type="PROSITE" id="PS51387"/>
    </source>
</evidence>
<name>A0A9P5MT02_9AGAM</name>
<organism evidence="7 8">
    <name type="scientific">Russula ochroleuca</name>
    <dbReference type="NCBI Taxonomy" id="152965"/>
    <lineage>
        <taxon>Eukaryota</taxon>
        <taxon>Fungi</taxon>
        <taxon>Dikarya</taxon>
        <taxon>Basidiomycota</taxon>
        <taxon>Agaricomycotina</taxon>
        <taxon>Agaricomycetes</taxon>
        <taxon>Russulales</taxon>
        <taxon>Russulaceae</taxon>
        <taxon>Russula</taxon>
    </lineage>
</organism>
<dbReference type="Gene3D" id="3.30.465.10">
    <property type="match status" value="1"/>
</dbReference>
<dbReference type="AlphaFoldDB" id="A0A9P5MT02"/>
<dbReference type="EMBL" id="WHVB01000013">
    <property type="protein sequence ID" value="KAF8477831.1"/>
    <property type="molecule type" value="Genomic_DNA"/>
</dbReference>
<evidence type="ECO:0000313" key="8">
    <source>
        <dbReference type="Proteomes" id="UP000759537"/>
    </source>
</evidence>
<comment type="similarity">
    <text evidence="1">Belongs to the oxygen-dependent FAD-linked oxidoreductase family.</text>
</comment>
<dbReference type="PANTHER" id="PTHR42973">
    <property type="entry name" value="BINDING OXIDOREDUCTASE, PUTATIVE (AFU_ORTHOLOGUE AFUA_1G17690)-RELATED"/>
    <property type="match status" value="1"/>
</dbReference>
<protein>
    <submittedName>
        <fullName evidence="7">FAD-binding domain-containing protein</fullName>
    </submittedName>
</protein>
<comment type="caution">
    <text evidence="7">The sequence shown here is derived from an EMBL/GenBank/DDBJ whole genome shotgun (WGS) entry which is preliminary data.</text>
</comment>
<gene>
    <name evidence="7" type="ORF">DFH94DRAFT_756105</name>
</gene>
<dbReference type="SUPFAM" id="SSF56176">
    <property type="entry name" value="FAD-binding/transporter-associated domain-like"/>
    <property type="match status" value="1"/>
</dbReference>
<keyword evidence="8" id="KW-1185">Reference proteome</keyword>
<evidence type="ECO:0000256" key="2">
    <source>
        <dbReference type="ARBA" id="ARBA00022630"/>
    </source>
</evidence>
<sequence length="498" mass="53536">MVRVTPFASAALLSLAAIEVVIAKSQEHFRDSPDFQDTCAQIATSISNDSFVYYSPSSQYQLDNAHWAESSTAQSACSVEPGTAQDVSVILRIIGETRTPFAVKGGGHATNPGFSSTTGIQISMTRFNQVIVDKTASTVEVGTGLIWDDVYQALDGTGLNVVGGRVSGVGVAGFTLGGGYSWLSNQYGLTIDNTESYELVLPNGTIQTVTSQNEDLWFALRGGFNNFGIVTKFVLQAHPQGDVWGGFVIIPDLFFNFNKVNAAILKFQQEVTDPKAALLPTYNTVGDIPSAEVLMFYDGPQKPAGIFDDFLTMLEVPVIETSASFLEFLKILPSSDPFAGKRAYFSSVSVLEYSASLLEVLVNETLFWGDKLAKLDIGGAVSYDTEPFDAGLFSHSNIPSAYPPDRSRVLFPTNIYFAWTTPSDDADVAAALWQSTNTIRAAAVAEGQNITDVVVYGNYALIGTPVESLYGANLPRLRSIRSAVDPSNVMALAGGFKI</sequence>
<evidence type="ECO:0000256" key="3">
    <source>
        <dbReference type="ARBA" id="ARBA00022827"/>
    </source>
</evidence>
<keyword evidence="5" id="KW-0732">Signal</keyword>
<evidence type="ECO:0000256" key="5">
    <source>
        <dbReference type="SAM" id="SignalP"/>
    </source>
</evidence>
<feature type="chain" id="PRO_5040195627" evidence="5">
    <location>
        <begin position="24"/>
        <end position="498"/>
    </location>
</feature>
<reference evidence="7" key="1">
    <citation type="submission" date="2019-10" db="EMBL/GenBank/DDBJ databases">
        <authorList>
            <consortium name="DOE Joint Genome Institute"/>
            <person name="Kuo A."/>
            <person name="Miyauchi S."/>
            <person name="Kiss E."/>
            <person name="Drula E."/>
            <person name="Kohler A."/>
            <person name="Sanchez-Garcia M."/>
            <person name="Andreopoulos B."/>
            <person name="Barry K.W."/>
            <person name="Bonito G."/>
            <person name="Buee M."/>
            <person name="Carver A."/>
            <person name="Chen C."/>
            <person name="Cichocki N."/>
            <person name="Clum A."/>
            <person name="Culley D."/>
            <person name="Crous P.W."/>
            <person name="Fauchery L."/>
            <person name="Girlanda M."/>
            <person name="Hayes R."/>
            <person name="Keri Z."/>
            <person name="LaButti K."/>
            <person name="Lipzen A."/>
            <person name="Lombard V."/>
            <person name="Magnuson J."/>
            <person name="Maillard F."/>
            <person name="Morin E."/>
            <person name="Murat C."/>
            <person name="Nolan M."/>
            <person name="Ohm R."/>
            <person name="Pangilinan J."/>
            <person name="Pereira M."/>
            <person name="Perotto S."/>
            <person name="Peter M."/>
            <person name="Riley R."/>
            <person name="Sitrit Y."/>
            <person name="Stielow B."/>
            <person name="Szollosi G."/>
            <person name="Zifcakova L."/>
            <person name="Stursova M."/>
            <person name="Spatafora J.W."/>
            <person name="Tedersoo L."/>
            <person name="Vaario L.-M."/>
            <person name="Yamada A."/>
            <person name="Yan M."/>
            <person name="Wang P."/>
            <person name="Xu J."/>
            <person name="Bruns T."/>
            <person name="Baldrian P."/>
            <person name="Vilgalys R."/>
            <person name="Henrissat B."/>
            <person name="Grigoriev I.V."/>
            <person name="Hibbett D."/>
            <person name="Nagy L.G."/>
            <person name="Martin F.M."/>
        </authorList>
    </citation>
    <scope>NUCLEOTIDE SEQUENCE</scope>
    <source>
        <strain evidence="7">Prilba</strain>
    </source>
</reference>
<dbReference type="InterPro" id="IPR016169">
    <property type="entry name" value="FAD-bd_PCMH_sub2"/>
</dbReference>
<dbReference type="Pfam" id="PF01565">
    <property type="entry name" value="FAD_binding_4"/>
    <property type="match status" value="1"/>
</dbReference>
<dbReference type="InterPro" id="IPR050416">
    <property type="entry name" value="FAD-linked_Oxidoreductase"/>
</dbReference>
<evidence type="ECO:0000256" key="1">
    <source>
        <dbReference type="ARBA" id="ARBA00005466"/>
    </source>
</evidence>
<reference evidence="7" key="2">
    <citation type="journal article" date="2020" name="Nat. Commun.">
        <title>Large-scale genome sequencing of mycorrhizal fungi provides insights into the early evolution of symbiotic traits.</title>
        <authorList>
            <person name="Miyauchi S."/>
            <person name="Kiss E."/>
            <person name="Kuo A."/>
            <person name="Drula E."/>
            <person name="Kohler A."/>
            <person name="Sanchez-Garcia M."/>
            <person name="Morin E."/>
            <person name="Andreopoulos B."/>
            <person name="Barry K.W."/>
            <person name="Bonito G."/>
            <person name="Buee M."/>
            <person name="Carver A."/>
            <person name="Chen C."/>
            <person name="Cichocki N."/>
            <person name="Clum A."/>
            <person name="Culley D."/>
            <person name="Crous P.W."/>
            <person name="Fauchery L."/>
            <person name="Girlanda M."/>
            <person name="Hayes R.D."/>
            <person name="Keri Z."/>
            <person name="LaButti K."/>
            <person name="Lipzen A."/>
            <person name="Lombard V."/>
            <person name="Magnuson J."/>
            <person name="Maillard F."/>
            <person name="Murat C."/>
            <person name="Nolan M."/>
            <person name="Ohm R.A."/>
            <person name="Pangilinan J."/>
            <person name="Pereira M.F."/>
            <person name="Perotto S."/>
            <person name="Peter M."/>
            <person name="Pfister S."/>
            <person name="Riley R."/>
            <person name="Sitrit Y."/>
            <person name="Stielow J.B."/>
            <person name="Szollosi G."/>
            <person name="Zifcakova L."/>
            <person name="Stursova M."/>
            <person name="Spatafora J.W."/>
            <person name="Tedersoo L."/>
            <person name="Vaario L.M."/>
            <person name="Yamada A."/>
            <person name="Yan M."/>
            <person name="Wang P."/>
            <person name="Xu J."/>
            <person name="Bruns T."/>
            <person name="Baldrian P."/>
            <person name="Vilgalys R."/>
            <person name="Dunand C."/>
            <person name="Henrissat B."/>
            <person name="Grigoriev I.V."/>
            <person name="Hibbett D."/>
            <person name="Nagy L.G."/>
            <person name="Martin F.M."/>
        </authorList>
    </citation>
    <scope>NUCLEOTIDE SEQUENCE</scope>
    <source>
        <strain evidence="7">Prilba</strain>
    </source>
</reference>
<evidence type="ECO:0000256" key="4">
    <source>
        <dbReference type="ARBA" id="ARBA00023002"/>
    </source>
</evidence>
<accession>A0A9P5MT02</accession>
<dbReference type="InterPro" id="IPR036318">
    <property type="entry name" value="FAD-bd_PCMH-like_sf"/>
</dbReference>
<keyword evidence="3" id="KW-0274">FAD</keyword>
<keyword evidence="2" id="KW-0285">Flavoprotein</keyword>
<keyword evidence="4" id="KW-0560">Oxidoreductase</keyword>
<feature type="signal peptide" evidence="5">
    <location>
        <begin position="1"/>
        <end position="23"/>
    </location>
</feature>
<dbReference type="InterPro" id="IPR006094">
    <property type="entry name" value="Oxid_FAD_bind_N"/>
</dbReference>
<dbReference type="Proteomes" id="UP000759537">
    <property type="component" value="Unassembled WGS sequence"/>
</dbReference>
<dbReference type="PROSITE" id="PS51387">
    <property type="entry name" value="FAD_PCMH"/>
    <property type="match status" value="1"/>
</dbReference>
<dbReference type="GO" id="GO:0016491">
    <property type="term" value="F:oxidoreductase activity"/>
    <property type="evidence" value="ECO:0007669"/>
    <property type="project" value="UniProtKB-KW"/>
</dbReference>
<dbReference type="GO" id="GO:0071949">
    <property type="term" value="F:FAD binding"/>
    <property type="evidence" value="ECO:0007669"/>
    <property type="project" value="InterPro"/>
</dbReference>
<evidence type="ECO:0000313" key="7">
    <source>
        <dbReference type="EMBL" id="KAF8477831.1"/>
    </source>
</evidence>
<dbReference type="OrthoDB" id="2151789at2759"/>